<evidence type="ECO:0000313" key="1">
    <source>
        <dbReference type="EMBL" id="AFG38828.1"/>
    </source>
</evidence>
<accession>H9UMT5</accession>
<proteinExistence type="predicted"/>
<reference evidence="2" key="1">
    <citation type="journal article" date="2013" name="Stand. Genomic Sci.">
        <title>Complete genome sequence of the halophilic bacterium Spirochaeta africana type strain (Z-7692(T)) from the alkaline Lake Magadi in the East African Rift.</title>
        <authorList>
            <person name="Liolos K."/>
            <person name="Abt B."/>
            <person name="Scheuner C."/>
            <person name="Teshima H."/>
            <person name="Held B."/>
            <person name="Lapidus A."/>
            <person name="Nolan M."/>
            <person name="Lucas S."/>
            <person name="Deshpande S."/>
            <person name="Cheng J.F."/>
            <person name="Tapia R."/>
            <person name="Goodwin L.A."/>
            <person name="Pitluck S."/>
            <person name="Pagani I."/>
            <person name="Ivanova N."/>
            <person name="Mavromatis K."/>
            <person name="Mikhailova N."/>
            <person name="Huntemann M."/>
            <person name="Pati A."/>
            <person name="Chen A."/>
            <person name="Palaniappan K."/>
            <person name="Land M."/>
            <person name="Rohde M."/>
            <person name="Tindall B.J."/>
            <person name="Detter J.C."/>
            <person name="Goker M."/>
            <person name="Bristow J."/>
            <person name="Eisen J.A."/>
            <person name="Markowitz V."/>
            <person name="Hugenholtz P."/>
            <person name="Woyke T."/>
            <person name="Klenk H.P."/>
            <person name="Kyrpides N.C."/>
        </authorList>
    </citation>
    <scope>NUCLEOTIDE SEQUENCE</scope>
    <source>
        <strain evidence="2">ATCC 700263 / DSM 8902 / Z-7692</strain>
    </source>
</reference>
<organism evidence="1 2">
    <name type="scientific">Spirochaeta africana (strain ATCC 700263 / DSM 8902 / Z-7692)</name>
    <dbReference type="NCBI Taxonomy" id="889378"/>
    <lineage>
        <taxon>Bacteria</taxon>
        <taxon>Pseudomonadati</taxon>
        <taxon>Spirochaetota</taxon>
        <taxon>Spirochaetia</taxon>
        <taxon>Spirochaetales</taxon>
        <taxon>Spirochaetaceae</taxon>
        <taxon>Spirochaeta</taxon>
    </lineage>
</organism>
<protein>
    <submittedName>
        <fullName evidence="1">Uncharacterized protein</fullName>
    </submittedName>
</protein>
<dbReference type="Proteomes" id="UP000007383">
    <property type="component" value="Chromosome"/>
</dbReference>
<evidence type="ECO:0000313" key="2">
    <source>
        <dbReference type="Proteomes" id="UP000007383"/>
    </source>
</evidence>
<dbReference type="HOGENOM" id="CLU_1239491_0_0_12"/>
<dbReference type="STRING" id="889378.Spiaf_2804"/>
<keyword evidence="2" id="KW-1185">Reference proteome</keyword>
<dbReference type="AlphaFoldDB" id="H9UMT5"/>
<dbReference type="RefSeq" id="WP_014456810.1">
    <property type="nucleotide sequence ID" value="NC_017098.1"/>
</dbReference>
<dbReference type="KEGG" id="sfc:Spiaf_2804"/>
<dbReference type="PATRIC" id="fig|889378.3.peg.2776"/>
<sequence>MNEHLLIMGTRYAPLRELVQGAVDREFPVFTAPTGDREYDDFLQAGPGGVTVQPWRSGSTLSARACVAGAVEAARVAGGQLDSIMLYVSPPSENRGFHEIAPGDLEVACQDVFAGVLFLLREAIGVCMAQGRGTISVVLEEFNQDVLPPLGSGVLYGVQRVVDGCFRAYRNESITLQGLRLQSDQPEQLAQYIYGEYLGRPEKTGFRWTKYTGKSGLFGKKGA</sequence>
<gene>
    <name evidence="1" type="ordered locus">Spiaf_2804</name>
</gene>
<dbReference type="EMBL" id="CP003282">
    <property type="protein sequence ID" value="AFG38828.1"/>
    <property type="molecule type" value="Genomic_DNA"/>
</dbReference>
<name>H9UMT5_SPIAZ</name>